<accession>A0A8D9LVR2</accession>
<reference evidence="3 4" key="1">
    <citation type="submission" date="2021-07" db="EMBL/GenBank/DDBJ databases">
        <authorList>
            <consortium name="Genoscope - CEA"/>
            <person name="William W."/>
        </authorList>
    </citation>
    <scope>NUCLEOTIDE SEQUENCE [LARGE SCALE GENOMIC DNA]</scope>
</reference>
<evidence type="ECO:0000313" key="3">
    <source>
        <dbReference type="EMBL" id="CAG7888190.1"/>
    </source>
</evidence>
<gene>
    <name evidence="3" type="ORF">BRAPAZ1V2_A01P22660.2</name>
</gene>
<dbReference type="Gramene" id="A01p22660.2_BraZ1">
    <property type="protein sequence ID" value="A01p22660.2_BraZ1.CDS"/>
    <property type="gene ID" value="A01g22660.2_BraZ1"/>
</dbReference>
<feature type="compositionally biased region" description="Low complexity" evidence="1">
    <location>
        <begin position="338"/>
        <end position="353"/>
    </location>
</feature>
<feature type="compositionally biased region" description="Polar residues" evidence="1">
    <location>
        <begin position="98"/>
        <end position="114"/>
    </location>
</feature>
<evidence type="ECO:0000259" key="2">
    <source>
        <dbReference type="Pfam" id="PF03372"/>
    </source>
</evidence>
<feature type="compositionally biased region" description="Polar residues" evidence="1">
    <location>
        <begin position="308"/>
        <end position="318"/>
    </location>
</feature>
<feature type="non-terminal residue" evidence="3">
    <location>
        <position position="1"/>
    </location>
</feature>
<dbReference type="InterPro" id="IPR005135">
    <property type="entry name" value="Endo/exonuclease/phosphatase"/>
</dbReference>
<feature type="region of interest" description="Disordered" evidence="1">
    <location>
        <begin position="1"/>
        <end position="69"/>
    </location>
</feature>
<name>A0A8D9LVR2_BRACM</name>
<dbReference type="PANTHER" id="PTHR33710:SF77">
    <property type="entry name" value="DNASE I-LIKE SUPERFAMILY PROTEIN"/>
    <property type="match status" value="1"/>
</dbReference>
<feature type="compositionally biased region" description="Pro residues" evidence="1">
    <location>
        <begin position="23"/>
        <end position="39"/>
    </location>
</feature>
<dbReference type="AlphaFoldDB" id="A0A8D9LVR2"/>
<feature type="region of interest" description="Disordered" evidence="1">
    <location>
        <begin position="282"/>
        <end position="359"/>
    </location>
</feature>
<dbReference type="Gene3D" id="3.60.10.10">
    <property type="entry name" value="Endonuclease/exonuclease/phosphatase"/>
    <property type="match status" value="1"/>
</dbReference>
<proteinExistence type="predicted"/>
<feature type="region of interest" description="Disordered" evidence="1">
    <location>
        <begin position="156"/>
        <end position="242"/>
    </location>
</feature>
<dbReference type="SUPFAM" id="SSF56219">
    <property type="entry name" value="DNase I-like"/>
    <property type="match status" value="1"/>
</dbReference>
<feature type="region of interest" description="Disordered" evidence="1">
    <location>
        <begin position="85"/>
        <end position="125"/>
    </location>
</feature>
<dbReference type="PANTHER" id="PTHR33710">
    <property type="entry name" value="BNAC02G09200D PROTEIN"/>
    <property type="match status" value="1"/>
</dbReference>
<dbReference type="Proteomes" id="UP000694005">
    <property type="component" value="Chromosome A01"/>
</dbReference>
<evidence type="ECO:0000313" key="4">
    <source>
        <dbReference type="Proteomes" id="UP000694005"/>
    </source>
</evidence>
<dbReference type="EMBL" id="LS974617">
    <property type="protein sequence ID" value="CAG7888190.1"/>
    <property type="molecule type" value="Genomic_DNA"/>
</dbReference>
<feature type="domain" description="Endonuclease/exonuclease/phosphatase" evidence="2">
    <location>
        <begin position="390"/>
        <end position="612"/>
    </location>
</feature>
<dbReference type="Pfam" id="PF03372">
    <property type="entry name" value="Exo_endo_phos"/>
    <property type="match status" value="1"/>
</dbReference>
<feature type="compositionally biased region" description="Polar residues" evidence="1">
    <location>
        <begin position="222"/>
        <end position="242"/>
    </location>
</feature>
<dbReference type="GO" id="GO:0003824">
    <property type="term" value="F:catalytic activity"/>
    <property type="evidence" value="ECO:0007669"/>
    <property type="project" value="InterPro"/>
</dbReference>
<dbReference type="InterPro" id="IPR036691">
    <property type="entry name" value="Endo/exonu/phosph_ase_sf"/>
</dbReference>
<protein>
    <recommendedName>
        <fullName evidence="2">Endonuclease/exonuclease/phosphatase domain-containing protein</fullName>
    </recommendedName>
</protein>
<feature type="compositionally biased region" description="Low complexity" evidence="1">
    <location>
        <begin position="8"/>
        <end position="22"/>
    </location>
</feature>
<sequence length="735" mass="81398">MQNPWRVPGRASAPSPPSSATGDPPPHLPDLPPDPPDPTSPLSSQEYPPLNTMSPSSKAKLPTTQTLTRGVWNLPQTTVVASVDVTMTSQEETKDKNSLPTTALSTGSEPKTASANAPVTTAPLPPTVITVDGSVSSNSHAPYQTFTVLQPKHSSPILTNKASAPSQNVTSQTAPPLNTTNQIPSQSHSAPQPNSQNPFPPTNAPTSYSHDPAANPAPQPSLMHNSPLNRSTLVPQWSSEHSMSTPPLRAIKIWAHLTGVPLDLRYNKGLSLVAGLIGEPKETDDFTRNLSNPPTAPTTTDPQPPSLVNPNIISSTSPLHLLPVSPPCPRPSLKRSRSSPTFSPTLPSNSNPNPFTPLPSDPIKSLPFPAFSQPPATSVPPNTLVKLFFWNIRGLNDPDKNRIFISWLHSHKPLFGAILESHVKELSLPPLMSKLCPAWHYTSNHQSDEDGRIVLIWKDPLKLQIVHQSWQSITCLISIPNKDPFYYTAIYASNLVVDRSDLWTELLHLHSTFDMDNNVWFVGGDFNQIQHHSEHSSSSVSSNDHQMYLLQDCFLQLGIFDLRYNGPSHTWSNNRPEDPIAKKLDRLLVNRKAVASYPHALPTFLPPSISDHTPCLLDLAYQLPKAGTQPYKFQNYLTKHPNFSGIILEAWTRTGSLCTSLADLCWKLKIIKTDLKTLNRDNYSKIQERVSDTYNLLQHVQVQALQSPSPQTFQEERVLHQKWTFLRQIEECYFR</sequence>
<feature type="compositionally biased region" description="Low complexity" evidence="1">
    <location>
        <begin position="115"/>
        <end position="125"/>
    </location>
</feature>
<feature type="compositionally biased region" description="Polar residues" evidence="1">
    <location>
        <begin position="156"/>
        <end position="197"/>
    </location>
</feature>
<organism evidence="3 4">
    <name type="scientific">Brassica campestris</name>
    <name type="common">Field mustard</name>
    <dbReference type="NCBI Taxonomy" id="3711"/>
    <lineage>
        <taxon>Eukaryota</taxon>
        <taxon>Viridiplantae</taxon>
        <taxon>Streptophyta</taxon>
        <taxon>Embryophyta</taxon>
        <taxon>Tracheophyta</taxon>
        <taxon>Spermatophyta</taxon>
        <taxon>Magnoliopsida</taxon>
        <taxon>eudicotyledons</taxon>
        <taxon>Gunneridae</taxon>
        <taxon>Pentapetalae</taxon>
        <taxon>rosids</taxon>
        <taxon>malvids</taxon>
        <taxon>Brassicales</taxon>
        <taxon>Brassicaceae</taxon>
        <taxon>Brassiceae</taxon>
        <taxon>Brassica</taxon>
    </lineage>
</organism>
<feature type="compositionally biased region" description="Polar residues" evidence="1">
    <location>
        <begin position="51"/>
        <end position="69"/>
    </location>
</feature>
<evidence type="ECO:0000256" key="1">
    <source>
        <dbReference type="SAM" id="MobiDB-lite"/>
    </source>
</evidence>